<evidence type="ECO:0000256" key="12">
    <source>
        <dbReference type="ARBA" id="ARBA00023136"/>
    </source>
</evidence>
<dbReference type="Pfam" id="PF13639">
    <property type="entry name" value="zf-RING_2"/>
    <property type="match status" value="1"/>
</dbReference>
<keyword evidence="18" id="KW-1185">Reference proteome</keyword>
<evidence type="ECO:0000256" key="1">
    <source>
        <dbReference type="ARBA" id="ARBA00000900"/>
    </source>
</evidence>
<evidence type="ECO:0000256" key="8">
    <source>
        <dbReference type="ARBA" id="ARBA00022771"/>
    </source>
</evidence>
<dbReference type="Gramene" id="Ma04_t11580.1">
    <property type="protein sequence ID" value="Ma04_p11580.1"/>
    <property type="gene ID" value="Ma04_g11580"/>
</dbReference>
<evidence type="ECO:0000256" key="7">
    <source>
        <dbReference type="ARBA" id="ARBA00022723"/>
    </source>
</evidence>
<comment type="subcellular location">
    <subcellularLocation>
        <location evidence="2">Membrane</location>
        <topology evidence="2">Single-pass membrane protein</topology>
    </subcellularLocation>
</comment>
<keyword evidence="5" id="KW-0808">Transferase</keyword>
<dbReference type="AlphaFoldDB" id="A0A804INM5"/>
<protein>
    <recommendedName>
        <fullName evidence="4">RING-type E3 ubiquitin transferase</fullName>
        <ecNumber evidence="4">2.3.2.27</ecNumber>
    </recommendedName>
</protein>
<evidence type="ECO:0000256" key="14">
    <source>
        <dbReference type="SAM" id="Phobius"/>
    </source>
</evidence>
<evidence type="ECO:0000256" key="2">
    <source>
        <dbReference type="ARBA" id="ARBA00004167"/>
    </source>
</evidence>
<gene>
    <name evidence="16" type="ORF">GSMUA_116860.1</name>
</gene>
<evidence type="ECO:0000256" key="10">
    <source>
        <dbReference type="ARBA" id="ARBA00022833"/>
    </source>
</evidence>
<proteinExistence type="predicted"/>
<evidence type="ECO:0000256" key="11">
    <source>
        <dbReference type="ARBA" id="ARBA00022989"/>
    </source>
</evidence>
<dbReference type="PANTHER" id="PTHR46539">
    <property type="entry name" value="E3 UBIQUITIN-PROTEIN LIGASE ATL42"/>
    <property type="match status" value="1"/>
</dbReference>
<comment type="pathway">
    <text evidence="3">Protein modification; protein ubiquitination.</text>
</comment>
<feature type="transmembrane region" description="Helical" evidence="14">
    <location>
        <begin position="43"/>
        <end position="64"/>
    </location>
</feature>
<organism evidence="17 18">
    <name type="scientific">Musa acuminata subsp. malaccensis</name>
    <name type="common">Wild banana</name>
    <name type="synonym">Musa malaccensis</name>
    <dbReference type="NCBI Taxonomy" id="214687"/>
    <lineage>
        <taxon>Eukaryota</taxon>
        <taxon>Viridiplantae</taxon>
        <taxon>Streptophyta</taxon>
        <taxon>Embryophyta</taxon>
        <taxon>Tracheophyta</taxon>
        <taxon>Spermatophyta</taxon>
        <taxon>Magnoliopsida</taxon>
        <taxon>Liliopsida</taxon>
        <taxon>Zingiberales</taxon>
        <taxon>Musaceae</taxon>
        <taxon>Musa</taxon>
    </lineage>
</organism>
<dbReference type="GO" id="GO:0016020">
    <property type="term" value="C:membrane"/>
    <property type="evidence" value="ECO:0007669"/>
    <property type="project" value="UniProtKB-SubCell"/>
</dbReference>
<dbReference type="PROSITE" id="PS50089">
    <property type="entry name" value="ZF_RING_2"/>
    <property type="match status" value="1"/>
</dbReference>
<feature type="domain" description="RING-type" evidence="15">
    <location>
        <begin position="111"/>
        <end position="153"/>
    </location>
</feature>
<dbReference type="PANTHER" id="PTHR46539:SF30">
    <property type="entry name" value="BNAA06G39360D PROTEIN"/>
    <property type="match status" value="1"/>
</dbReference>
<evidence type="ECO:0000256" key="13">
    <source>
        <dbReference type="PROSITE-ProRule" id="PRU00175"/>
    </source>
</evidence>
<dbReference type="Gene3D" id="3.30.40.10">
    <property type="entry name" value="Zinc/RING finger domain, C3HC4 (zinc finger)"/>
    <property type="match status" value="1"/>
</dbReference>
<keyword evidence="11 14" id="KW-1133">Transmembrane helix</keyword>
<dbReference type="EC" id="2.3.2.27" evidence="4"/>
<keyword evidence="10" id="KW-0862">Zinc</keyword>
<dbReference type="InParanoid" id="A0A804INM5"/>
<comment type="catalytic activity">
    <reaction evidence="1">
        <text>S-ubiquitinyl-[E2 ubiquitin-conjugating enzyme]-L-cysteine + [acceptor protein]-L-lysine = [E2 ubiquitin-conjugating enzyme]-L-cysteine + N(6)-ubiquitinyl-[acceptor protein]-L-lysine.</text>
        <dbReference type="EC" id="2.3.2.27"/>
    </reaction>
</comment>
<dbReference type="GO" id="GO:0008270">
    <property type="term" value="F:zinc ion binding"/>
    <property type="evidence" value="ECO:0007669"/>
    <property type="project" value="UniProtKB-KW"/>
</dbReference>
<keyword evidence="6 14" id="KW-0812">Transmembrane</keyword>
<evidence type="ECO:0000256" key="4">
    <source>
        <dbReference type="ARBA" id="ARBA00012483"/>
    </source>
</evidence>
<evidence type="ECO:0000313" key="16">
    <source>
        <dbReference type="EMBL" id="CAG1841891.1"/>
    </source>
</evidence>
<dbReference type="EnsemblPlants" id="Ma04_t11580.1">
    <property type="protein sequence ID" value="Ma04_p11580.1"/>
    <property type="gene ID" value="Ma04_g11580"/>
</dbReference>
<evidence type="ECO:0000313" key="17">
    <source>
        <dbReference type="EnsemblPlants" id="Ma04_p11580.1"/>
    </source>
</evidence>
<evidence type="ECO:0000256" key="9">
    <source>
        <dbReference type="ARBA" id="ARBA00022786"/>
    </source>
</evidence>
<name>A0A804INM5_MUSAM</name>
<keyword evidence="8 13" id="KW-0863">Zinc-finger</keyword>
<dbReference type="FunFam" id="3.30.40.10:FF:000187">
    <property type="entry name" value="E3 ubiquitin-protein ligase ATL6"/>
    <property type="match status" value="1"/>
</dbReference>
<keyword evidence="9" id="KW-0833">Ubl conjugation pathway</keyword>
<dbReference type="InterPro" id="IPR001841">
    <property type="entry name" value="Znf_RING"/>
</dbReference>
<evidence type="ECO:0000256" key="3">
    <source>
        <dbReference type="ARBA" id="ARBA00004906"/>
    </source>
</evidence>
<reference evidence="17" key="2">
    <citation type="submission" date="2021-05" db="UniProtKB">
        <authorList>
            <consortium name="EnsemblPlants"/>
        </authorList>
    </citation>
    <scope>IDENTIFICATION</scope>
    <source>
        <strain evidence="17">subsp. malaccensis</strain>
    </source>
</reference>
<dbReference type="SMART" id="SM00184">
    <property type="entry name" value="RING"/>
    <property type="match status" value="1"/>
</dbReference>
<evidence type="ECO:0000256" key="6">
    <source>
        <dbReference type="ARBA" id="ARBA00022692"/>
    </source>
</evidence>
<evidence type="ECO:0000313" key="18">
    <source>
        <dbReference type="Proteomes" id="UP000012960"/>
    </source>
</evidence>
<reference evidence="16" key="1">
    <citation type="submission" date="2021-03" db="EMBL/GenBank/DDBJ databases">
        <authorList>
            <consortium name="Genoscope - CEA"/>
            <person name="William W."/>
        </authorList>
    </citation>
    <scope>NUCLEOTIDE SEQUENCE</scope>
    <source>
        <strain evidence="16">Doubled-haploid Pahang</strain>
    </source>
</reference>
<keyword evidence="7" id="KW-0479">Metal-binding</keyword>
<sequence>MDDDFYYATGGDCVSGSSPPPPAAPPVPHGTELACIDRAVPEIFSFVLCFLVIASLVNFAFVSPSDDDEEEERRAKKVVTGGLDPAVLASFPVVTCPEARGAGEGMVGRECAVCLTEFGVGDALRVLPPSRHGFHPVCIDPWLAGHATCPLCRSDLAAGHVIVNGVEGQWLRRWNAFSCRSTPGVALT</sequence>
<accession>A0A804INM5</accession>
<dbReference type="GO" id="GO:0061630">
    <property type="term" value="F:ubiquitin protein ligase activity"/>
    <property type="evidence" value="ECO:0007669"/>
    <property type="project" value="UniProtKB-EC"/>
</dbReference>
<dbReference type="OrthoDB" id="9984778at2759"/>
<dbReference type="EMBL" id="HG996469">
    <property type="protein sequence ID" value="CAG1841891.1"/>
    <property type="molecule type" value="Genomic_DNA"/>
</dbReference>
<keyword evidence="12 14" id="KW-0472">Membrane</keyword>
<evidence type="ECO:0000259" key="15">
    <source>
        <dbReference type="PROSITE" id="PS50089"/>
    </source>
</evidence>
<evidence type="ECO:0000256" key="5">
    <source>
        <dbReference type="ARBA" id="ARBA00022679"/>
    </source>
</evidence>
<dbReference type="Proteomes" id="UP000012960">
    <property type="component" value="Unplaced"/>
</dbReference>
<dbReference type="InterPro" id="IPR013083">
    <property type="entry name" value="Znf_RING/FYVE/PHD"/>
</dbReference>
<dbReference type="SUPFAM" id="SSF57850">
    <property type="entry name" value="RING/U-box"/>
    <property type="match status" value="1"/>
</dbReference>